<keyword evidence="4" id="KW-1185">Reference proteome</keyword>
<accession>A0ABT1CVR8</accession>
<dbReference type="PROSITE" id="PS51257">
    <property type="entry name" value="PROKAR_LIPOPROTEIN"/>
    <property type="match status" value="1"/>
</dbReference>
<gene>
    <name evidence="3" type="ORF">GTW23_19125</name>
</gene>
<dbReference type="EMBL" id="JAAAML010000003">
    <property type="protein sequence ID" value="MCO6410298.1"/>
    <property type="molecule type" value="Genomic_DNA"/>
</dbReference>
<sequence length="286" mass="30436">MLQTDRFTLCLARAMVLFAIAATVSACAGRPKPLEPATPYNVTEVRVMADSIEDLGFAGRLQQRLEATAGRATADVGQTSALRIVVQDRRQDPSPVSFFGGTSQSVELDLTLTDVESGRVLTGRTLRSSYQDFNGAGAEAVMIARLTGEVRALLGLSGYTPYPVAGAKREVAWPRDNPERFDDEALRAVDPLLNGTVTPTTVTLDVEEDPVPAMDFSKPLLDAGQAPKPVPAADRPLASPEPVKVTLDPGSKPLAPSVEMSADDAGTIDEPCIITLENDCSDPDSR</sequence>
<feature type="region of interest" description="Disordered" evidence="1">
    <location>
        <begin position="221"/>
        <end position="270"/>
    </location>
</feature>
<evidence type="ECO:0008006" key="5">
    <source>
        <dbReference type="Google" id="ProtNLM"/>
    </source>
</evidence>
<keyword evidence="2" id="KW-0732">Signal</keyword>
<feature type="chain" id="PRO_5047371507" description="Lipoprotein" evidence="2">
    <location>
        <begin position="29"/>
        <end position="286"/>
    </location>
</feature>
<evidence type="ECO:0000313" key="4">
    <source>
        <dbReference type="Proteomes" id="UP001320715"/>
    </source>
</evidence>
<name>A0ABT1CVR8_9HYPH</name>
<protein>
    <recommendedName>
        <fullName evidence="5">Lipoprotein</fullName>
    </recommendedName>
</protein>
<evidence type="ECO:0000313" key="3">
    <source>
        <dbReference type="EMBL" id="MCO6410298.1"/>
    </source>
</evidence>
<evidence type="ECO:0000256" key="2">
    <source>
        <dbReference type="SAM" id="SignalP"/>
    </source>
</evidence>
<reference evidence="3 4" key="1">
    <citation type="submission" date="2020-01" db="EMBL/GenBank/DDBJ databases">
        <title>Genomes of bacteria type strains.</title>
        <authorList>
            <person name="Chen J."/>
            <person name="Zhu S."/>
            <person name="Yang J."/>
        </authorList>
    </citation>
    <scope>NUCLEOTIDE SEQUENCE [LARGE SCALE GENOMIC DNA]</scope>
    <source>
        <strain evidence="3 4">DSM 16655</strain>
    </source>
</reference>
<dbReference type="RefSeq" id="WP_252916919.1">
    <property type="nucleotide sequence ID" value="NZ_JAAAML010000003.1"/>
</dbReference>
<dbReference type="Proteomes" id="UP001320715">
    <property type="component" value="Unassembled WGS sequence"/>
</dbReference>
<organism evidence="3 4">
    <name type="scientific">Hoeflea alexandrii</name>
    <dbReference type="NCBI Taxonomy" id="288436"/>
    <lineage>
        <taxon>Bacteria</taxon>
        <taxon>Pseudomonadati</taxon>
        <taxon>Pseudomonadota</taxon>
        <taxon>Alphaproteobacteria</taxon>
        <taxon>Hyphomicrobiales</taxon>
        <taxon>Rhizobiaceae</taxon>
        <taxon>Hoeflea</taxon>
    </lineage>
</organism>
<evidence type="ECO:0000256" key="1">
    <source>
        <dbReference type="SAM" id="MobiDB-lite"/>
    </source>
</evidence>
<comment type="caution">
    <text evidence="3">The sequence shown here is derived from an EMBL/GenBank/DDBJ whole genome shotgun (WGS) entry which is preliminary data.</text>
</comment>
<feature type="signal peptide" evidence="2">
    <location>
        <begin position="1"/>
        <end position="28"/>
    </location>
</feature>
<proteinExistence type="predicted"/>